<dbReference type="AlphaFoldDB" id="H0EX65"/>
<accession>H0EX65</accession>
<dbReference type="EMBL" id="AGUE01000218">
    <property type="protein sequence ID" value="EHK96851.1"/>
    <property type="molecule type" value="Genomic_DNA"/>
</dbReference>
<evidence type="ECO:0000313" key="1">
    <source>
        <dbReference type="EMBL" id="EHK96851.1"/>
    </source>
</evidence>
<dbReference type="Proteomes" id="UP000005446">
    <property type="component" value="Unassembled WGS sequence"/>
</dbReference>
<gene>
    <name evidence="1" type="ORF">M7I_7392</name>
</gene>
<keyword evidence="2" id="KW-1185">Reference proteome</keyword>
<dbReference type="HOGENOM" id="CLU_3320152_0_0_1"/>
<evidence type="ECO:0000313" key="2">
    <source>
        <dbReference type="Proteomes" id="UP000005446"/>
    </source>
</evidence>
<organism evidence="1 2">
    <name type="scientific">Glarea lozoyensis (strain ATCC 74030 / MF5533)</name>
    <dbReference type="NCBI Taxonomy" id="1104152"/>
    <lineage>
        <taxon>Eukaryota</taxon>
        <taxon>Fungi</taxon>
        <taxon>Dikarya</taxon>
        <taxon>Ascomycota</taxon>
        <taxon>Pezizomycotina</taxon>
        <taxon>Leotiomycetes</taxon>
        <taxon>Helotiales</taxon>
        <taxon>Helotiaceae</taxon>
        <taxon>Glarea</taxon>
    </lineage>
</organism>
<reference evidence="1 2" key="1">
    <citation type="journal article" date="2012" name="Eukaryot. Cell">
        <title>Genome sequence of the fungus Glarea lozoyensis: the first genome sequence of a species from the Helotiaceae family.</title>
        <authorList>
            <person name="Youssar L."/>
            <person name="Gruening B.A."/>
            <person name="Erxleben A."/>
            <person name="Guenther S."/>
            <person name="Huettel W."/>
        </authorList>
    </citation>
    <scope>NUCLEOTIDE SEQUENCE [LARGE SCALE GENOMIC DNA]</scope>
    <source>
        <strain evidence="2">ATCC 74030 / MF5533</strain>
    </source>
</reference>
<name>H0EX65_GLAL7</name>
<sequence>MSITFKETNIIKLPQSPFSIDISHTPDLNPVYTIPHSSE</sequence>
<protein>
    <submittedName>
        <fullName evidence="1">Uncharacterized protein</fullName>
    </submittedName>
</protein>
<comment type="caution">
    <text evidence="1">The sequence shown here is derived from an EMBL/GenBank/DDBJ whole genome shotgun (WGS) entry which is preliminary data.</text>
</comment>
<dbReference type="InParanoid" id="H0EX65"/>
<proteinExistence type="predicted"/>